<evidence type="ECO:0000313" key="9">
    <source>
        <dbReference type="EMBL" id="GFK92784.1"/>
    </source>
</evidence>
<dbReference type="AlphaFoldDB" id="A0A6V8LM52"/>
<dbReference type="InterPro" id="IPR039439">
    <property type="entry name" value="SH3b1_dom"/>
</dbReference>
<name>A0A6V8LM52_9BACT</name>
<dbReference type="RefSeq" id="WP_173081139.1">
    <property type="nucleotide sequence ID" value="NZ_BLTE01000001.1"/>
</dbReference>
<dbReference type="Pfam" id="PF12912">
    <property type="entry name" value="N_NLPC_P60"/>
    <property type="match status" value="1"/>
</dbReference>
<evidence type="ECO:0000256" key="2">
    <source>
        <dbReference type="ARBA" id="ARBA00022670"/>
    </source>
</evidence>
<evidence type="ECO:0000256" key="4">
    <source>
        <dbReference type="ARBA" id="ARBA00022807"/>
    </source>
</evidence>
<feature type="domain" description="NlpC/P60" evidence="6">
    <location>
        <begin position="320"/>
        <end position="401"/>
    </location>
</feature>
<comment type="similarity">
    <text evidence="1">Belongs to the peptidase C40 family.</text>
</comment>
<evidence type="ECO:0000259" key="6">
    <source>
        <dbReference type="Pfam" id="PF00877"/>
    </source>
</evidence>
<sequence length="482" mass="52018">MHPSYCAPRQAASPLRPALFVLAMALLVGACGPKPSGMDVTFKPKPSWTTEKAIDDLKEMPQDALAYMDKAQADAPLLDPGSAKMRAEIYIERLFGPWRGANPAYALKSAQRSLTAYSRKPGYDELGAARLRPWADRIIWNANLRSFAKARRPAIAVANTNLRAIPTMDPRYGTPGRPGQGYPFDMLQMSALWVGTPVLVDHVSRDGQWALVESAIAPGWVRSADLAYVDDAFMNGWLTRAFATVTAEKVPLTPGLSAGVGAVLPVEETDGVRLKIMVPQAGPGGQAAVSTVWLTQGEAALMPQAATPRNIARAANQMMGQAYGWGGLDGKRDCSAATRDVLAPFGLWLPRNSAAQAKRGTFIPLDGMTGEEKEQVILKNAIPFSTLIWMPGHILLYVGQYKGHPAAFHNMWGMRTLENGAEGRKVVGKAVITTLRLGENYPEVGPERIMLGRVRGITLVTPAGGKDAQEPATEEEAPDPDQ</sequence>
<dbReference type="GO" id="GO:0006508">
    <property type="term" value="P:proteolysis"/>
    <property type="evidence" value="ECO:0007669"/>
    <property type="project" value="UniProtKB-KW"/>
</dbReference>
<accession>A0A6V8LM52</accession>
<evidence type="ECO:0000256" key="1">
    <source>
        <dbReference type="ARBA" id="ARBA00007074"/>
    </source>
</evidence>
<keyword evidence="2" id="KW-0645">Protease</keyword>
<dbReference type="Proteomes" id="UP000494245">
    <property type="component" value="Unassembled WGS sequence"/>
</dbReference>
<reference evidence="9 10" key="1">
    <citation type="submission" date="2020-04" db="EMBL/GenBank/DDBJ databases">
        <authorList>
            <consortium name="Desulfovibrio sp. FSS-1 genome sequencing consortium"/>
            <person name="Shimoshige H."/>
            <person name="Kobayashi H."/>
            <person name="Maekawa T."/>
        </authorList>
    </citation>
    <scope>NUCLEOTIDE SEQUENCE [LARGE SCALE GENOMIC DNA]</scope>
    <source>
        <strain evidence="9 10">SIID29052-01</strain>
    </source>
</reference>
<dbReference type="Pfam" id="PF00877">
    <property type="entry name" value="NLPC_P60"/>
    <property type="match status" value="1"/>
</dbReference>
<comment type="caution">
    <text evidence="9">The sequence shown here is derived from an EMBL/GenBank/DDBJ whole genome shotgun (WGS) entry which is preliminary data.</text>
</comment>
<dbReference type="SUPFAM" id="SSF54001">
    <property type="entry name" value="Cysteine proteinases"/>
    <property type="match status" value="1"/>
</dbReference>
<reference evidence="9 10" key="2">
    <citation type="submission" date="2020-05" db="EMBL/GenBank/DDBJ databases">
        <title>Draft genome sequence of Desulfovibrio sp. strainFSS-1.</title>
        <authorList>
            <person name="Shimoshige H."/>
            <person name="Kobayashi H."/>
            <person name="Maekawa T."/>
        </authorList>
    </citation>
    <scope>NUCLEOTIDE SEQUENCE [LARGE SCALE GENOMIC DNA]</scope>
    <source>
        <strain evidence="9 10">SIID29052-01</strain>
    </source>
</reference>
<evidence type="ECO:0000256" key="3">
    <source>
        <dbReference type="ARBA" id="ARBA00022801"/>
    </source>
</evidence>
<dbReference type="PIRSF" id="PIRSF019015">
    <property type="entry name" value="P60_peptidase_YkfC"/>
    <property type="match status" value="1"/>
</dbReference>
<gene>
    <name evidence="9" type="ORF">NNJEOMEG_00611</name>
</gene>
<dbReference type="InterPro" id="IPR000064">
    <property type="entry name" value="NLP_P60_dom"/>
</dbReference>
<evidence type="ECO:0000256" key="5">
    <source>
        <dbReference type="SAM" id="MobiDB-lite"/>
    </source>
</evidence>
<dbReference type="InterPro" id="IPR038765">
    <property type="entry name" value="Papain-like_cys_pep_sf"/>
</dbReference>
<keyword evidence="10" id="KW-1185">Reference proteome</keyword>
<keyword evidence="4" id="KW-0788">Thiol protease</keyword>
<organism evidence="9 10">
    <name type="scientific">Fundidesulfovibrio magnetotacticus</name>
    <dbReference type="NCBI Taxonomy" id="2730080"/>
    <lineage>
        <taxon>Bacteria</taxon>
        <taxon>Pseudomonadati</taxon>
        <taxon>Thermodesulfobacteriota</taxon>
        <taxon>Desulfovibrionia</taxon>
        <taxon>Desulfovibrionales</taxon>
        <taxon>Desulfovibrionaceae</taxon>
        <taxon>Fundidesulfovibrio</taxon>
    </lineage>
</organism>
<evidence type="ECO:0000259" key="8">
    <source>
        <dbReference type="Pfam" id="PF12913"/>
    </source>
</evidence>
<feature type="region of interest" description="Disordered" evidence="5">
    <location>
        <begin position="461"/>
        <end position="482"/>
    </location>
</feature>
<proteinExistence type="inferred from homology"/>
<keyword evidence="3" id="KW-0378">Hydrolase</keyword>
<dbReference type="InterPro" id="IPR027017">
    <property type="entry name" value="P60_peptidase_YkfC"/>
</dbReference>
<evidence type="ECO:0000313" key="10">
    <source>
        <dbReference type="Proteomes" id="UP000494245"/>
    </source>
</evidence>
<dbReference type="Gene3D" id="3.90.1720.10">
    <property type="entry name" value="endopeptidase domain like (from Nostoc punctiforme)"/>
    <property type="match status" value="1"/>
</dbReference>
<dbReference type="Pfam" id="PF12913">
    <property type="entry name" value="SH3_6"/>
    <property type="match status" value="1"/>
</dbReference>
<feature type="domain" description="NLPC/P60 N-terminal" evidence="7">
    <location>
        <begin position="21"/>
        <end position="147"/>
    </location>
</feature>
<dbReference type="EMBL" id="BLTE01000001">
    <property type="protein sequence ID" value="GFK92784.1"/>
    <property type="molecule type" value="Genomic_DNA"/>
</dbReference>
<evidence type="ECO:0008006" key="11">
    <source>
        <dbReference type="Google" id="ProtNLM"/>
    </source>
</evidence>
<feature type="domain" description="SH3b1" evidence="8">
    <location>
        <begin position="170"/>
        <end position="222"/>
    </location>
</feature>
<feature type="compositionally biased region" description="Acidic residues" evidence="5">
    <location>
        <begin position="472"/>
        <end position="482"/>
    </location>
</feature>
<protein>
    <recommendedName>
        <fullName evidence="11">Cell wall-associated hydrolase, invasion-associated protein</fullName>
    </recommendedName>
</protein>
<dbReference type="GO" id="GO:0008234">
    <property type="term" value="F:cysteine-type peptidase activity"/>
    <property type="evidence" value="ECO:0007669"/>
    <property type="project" value="UniProtKB-KW"/>
</dbReference>
<dbReference type="InterPro" id="IPR025606">
    <property type="entry name" value="NLPC/P60_N_dom"/>
</dbReference>
<evidence type="ECO:0000259" key="7">
    <source>
        <dbReference type="Pfam" id="PF12912"/>
    </source>
</evidence>